<sequence>MLFTSPITCFFLFSSMICLI</sequence>
<organism evidence="1">
    <name type="scientific">Arundo donax</name>
    <name type="common">Giant reed</name>
    <name type="synonym">Donax arundinaceus</name>
    <dbReference type="NCBI Taxonomy" id="35708"/>
    <lineage>
        <taxon>Eukaryota</taxon>
        <taxon>Viridiplantae</taxon>
        <taxon>Streptophyta</taxon>
        <taxon>Embryophyta</taxon>
        <taxon>Tracheophyta</taxon>
        <taxon>Spermatophyta</taxon>
        <taxon>Magnoliopsida</taxon>
        <taxon>Liliopsida</taxon>
        <taxon>Poales</taxon>
        <taxon>Poaceae</taxon>
        <taxon>PACMAD clade</taxon>
        <taxon>Arundinoideae</taxon>
        <taxon>Arundineae</taxon>
        <taxon>Arundo</taxon>
    </lineage>
</organism>
<proteinExistence type="predicted"/>
<name>A0A0A9EMF9_ARUDO</name>
<protein>
    <submittedName>
        <fullName evidence="1">Uncharacterized protein</fullName>
    </submittedName>
</protein>
<dbReference type="EMBL" id="GBRH01195961">
    <property type="protein sequence ID" value="JAE01935.1"/>
    <property type="molecule type" value="Transcribed_RNA"/>
</dbReference>
<evidence type="ECO:0000313" key="1">
    <source>
        <dbReference type="EMBL" id="JAE01935.1"/>
    </source>
</evidence>
<accession>A0A0A9EMF9</accession>
<dbReference type="AlphaFoldDB" id="A0A0A9EMF9"/>
<reference evidence="1" key="1">
    <citation type="submission" date="2014-09" db="EMBL/GenBank/DDBJ databases">
        <authorList>
            <person name="Magalhaes I.L.F."/>
            <person name="Oliveira U."/>
            <person name="Santos F.R."/>
            <person name="Vidigal T.H.D.A."/>
            <person name="Brescovit A.D."/>
            <person name="Santos A.J."/>
        </authorList>
    </citation>
    <scope>NUCLEOTIDE SEQUENCE</scope>
    <source>
        <tissue evidence="1">Shoot tissue taken approximately 20 cm above the soil surface</tissue>
    </source>
</reference>
<reference evidence="1" key="2">
    <citation type="journal article" date="2015" name="Data Brief">
        <title>Shoot transcriptome of the giant reed, Arundo donax.</title>
        <authorList>
            <person name="Barrero R.A."/>
            <person name="Guerrero F.D."/>
            <person name="Moolhuijzen P."/>
            <person name="Goolsby J.A."/>
            <person name="Tidwell J."/>
            <person name="Bellgard S.E."/>
            <person name="Bellgard M.I."/>
        </authorList>
    </citation>
    <scope>NUCLEOTIDE SEQUENCE</scope>
    <source>
        <tissue evidence="1">Shoot tissue taken approximately 20 cm above the soil surface</tissue>
    </source>
</reference>